<sequence length="449" mass="50733">TGALNTLGIMSLISPSVPPGNSTDWILDYTDIETKFSVRSVEEPEEDLCYLVPGKKDTVTQCGFNISLPTFAIIHGWSVAGLFESWIHKLIAALFERVPNANVIVVDWLDRAQHHYHNSAANTKLVGEDVARLINWLEYNLMNLHLLGYSLGAHVAGVAGNLTNNKVNRITGGTVWQLVVRGHSLCIGVLKVKHNVRHTSLITIPLLCHTLHLFIYFIEPDLDQIMKCAHERSVHLFIDSLVNKQQQSMAYRCNSEDAFDRGLCLSCRKNRCNNMGFGVNKIRTTKSAKMYLKTGASMPFKVFHYQMKFHVFNQQNLSLSEQPVIVSLYGTHGEKEDIQCVIPVSNVTTNTTVSFLLTTDVDLGELLRVMLQWDSDSYFSFFNSHKFMVRRIRVKAGETQSKSASTFIYLLHISLQAFHFIDNYMKLMQRVNICSVDPSFSRPLQSALA</sequence>
<evidence type="ECO:0000256" key="22">
    <source>
        <dbReference type="ARBA" id="ARBA00023313"/>
    </source>
</evidence>
<keyword evidence="11" id="KW-0358">Heparin-binding</keyword>
<evidence type="ECO:0000256" key="3">
    <source>
        <dbReference type="ARBA" id="ARBA00004498"/>
    </source>
</evidence>
<dbReference type="GO" id="GO:0005886">
    <property type="term" value="C:plasma membrane"/>
    <property type="evidence" value="ECO:0007669"/>
    <property type="project" value="UniProtKB-SubCell"/>
</dbReference>
<keyword evidence="17" id="KW-0944">Nitration</keyword>
<evidence type="ECO:0000256" key="4">
    <source>
        <dbReference type="ARBA" id="ARBA00010701"/>
    </source>
</evidence>
<keyword evidence="7" id="KW-1003">Cell membrane</keyword>
<dbReference type="STRING" id="62062.ENSHHUP00000073475"/>
<organism evidence="26 27">
    <name type="scientific">Hucho hucho</name>
    <name type="common">huchen</name>
    <dbReference type="NCBI Taxonomy" id="62062"/>
    <lineage>
        <taxon>Eukaryota</taxon>
        <taxon>Metazoa</taxon>
        <taxon>Chordata</taxon>
        <taxon>Craniata</taxon>
        <taxon>Vertebrata</taxon>
        <taxon>Euteleostomi</taxon>
        <taxon>Actinopterygii</taxon>
        <taxon>Neopterygii</taxon>
        <taxon>Teleostei</taxon>
        <taxon>Protacanthopterygii</taxon>
        <taxon>Salmoniformes</taxon>
        <taxon>Salmonidae</taxon>
        <taxon>Salmoninae</taxon>
        <taxon>Hucho</taxon>
    </lineage>
</organism>
<dbReference type="GO" id="GO:0046872">
    <property type="term" value="F:metal ion binding"/>
    <property type="evidence" value="ECO:0007669"/>
    <property type="project" value="UniProtKB-KW"/>
</dbReference>
<dbReference type="GO" id="GO:0016042">
    <property type="term" value="P:lipid catabolic process"/>
    <property type="evidence" value="ECO:0007669"/>
    <property type="project" value="UniProtKB-KW"/>
</dbReference>
<evidence type="ECO:0000256" key="9">
    <source>
        <dbReference type="ARBA" id="ARBA00022525"/>
    </source>
</evidence>
<dbReference type="GO" id="GO:0008201">
    <property type="term" value="F:heparin binding"/>
    <property type="evidence" value="ECO:0007669"/>
    <property type="project" value="UniProtKB-KW"/>
</dbReference>
<dbReference type="GeneTree" id="ENSGT00940000157178"/>
<evidence type="ECO:0000256" key="14">
    <source>
        <dbReference type="ARBA" id="ARBA00022801"/>
    </source>
</evidence>
<comment type="caution">
    <text evidence="23">Lacks conserved residue(s) required for the propagation of feature annotation.</text>
</comment>
<evidence type="ECO:0000256" key="2">
    <source>
        <dbReference type="ARBA" id="ARBA00004296"/>
    </source>
</evidence>
<comment type="catalytic activity">
    <reaction evidence="1">
        <text>a triacylglycerol + H2O = a diacylglycerol + a fatty acid + H(+)</text>
        <dbReference type="Rhea" id="RHEA:12044"/>
        <dbReference type="ChEBI" id="CHEBI:15377"/>
        <dbReference type="ChEBI" id="CHEBI:15378"/>
        <dbReference type="ChEBI" id="CHEBI:17855"/>
        <dbReference type="ChEBI" id="CHEBI:18035"/>
        <dbReference type="ChEBI" id="CHEBI:28868"/>
        <dbReference type="EC" id="3.1.1.34"/>
    </reaction>
</comment>
<reference evidence="26" key="3">
    <citation type="submission" date="2025-09" db="UniProtKB">
        <authorList>
            <consortium name="Ensembl"/>
        </authorList>
    </citation>
    <scope>IDENTIFICATION</scope>
</reference>
<dbReference type="InterPro" id="IPR000734">
    <property type="entry name" value="TAG_lipase"/>
</dbReference>
<evidence type="ECO:0000256" key="7">
    <source>
        <dbReference type="ARBA" id="ARBA00022475"/>
    </source>
</evidence>
<keyword evidence="22" id="KW-0850">VLDL</keyword>
<keyword evidence="9" id="KW-0964">Secreted</keyword>
<dbReference type="InterPro" id="IPR029058">
    <property type="entry name" value="AB_hydrolase_fold"/>
</dbReference>
<dbReference type="PIRSF" id="PIRSF000865">
    <property type="entry name" value="Lipoprotein_lipase_LIPH"/>
    <property type="match status" value="1"/>
</dbReference>
<evidence type="ECO:0000256" key="20">
    <source>
        <dbReference type="ARBA" id="ARBA00023157"/>
    </source>
</evidence>
<evidence type="ECO:0000256" key="24">
    <source>
        <dbReference type="RuleBase" id="RU004262"/>
    </source>
</evidence>
<reference evidence="27" key="1">
    <citation type="submission" date="2018-06" db="EMBL/GenBank/DDBJ databases">
        <title>Genome assembly of Danube salmon.</title>
        <authorList>
            <person name="Macqueen D.J."/>
            <person name="Gundappa M.K."/>
        </authorList>
    </citation>
    <scope>NUCLEOTIDE SEQUENCE [LARGE SCALE GENOMIC DNA]</scope>
</reference>
<evidence type="ECO:0000256" key="23">
    <source>
        <dbReference type="PROSITE-ProRule" id="PRU00152"/>
    </source>
</evidence>
<dbReference type="PANTHER" id="PTHR11610:SF3">
    <property type="entry name" value="LIPOPROTEIN LIPASE"/>
    <property type="match status" value="1"/>
</dbReference>
<feature type="domain" description="PLAT" evidence="25">
    <location>
        <begin position="303"/>
        <end position="429"/>
    </location>
</feature>
<dbReference type="InterPro" id="IPR001024">
    <property type="entry name" value="PLAT/LH2_dom"/>
</dbReference>
<evidence type="ECO:0000256" key="5">
    <source>
        <dbReference type="ARBA" id="ARBA00013181"/>
    </source>
</evidence>
<evidence type="ECO:0000256" key="16">
    <source>
        <dbReference type="ARBA" id="ARBA00022963"/>
    </source>
</evidence>
<evidence type="ECO:0000256" key="1">
    <source>
        <dbReference type="ARBA" id="ARBA00000137"/>
    </source>
</evidence>
<dbReference type="SUPFAM" id="SSF49723">
    <property type="entry name" value="Lipase/lipooxygenase domain (PLAT/LH2 domain)"/>
    <property type="match status" value="1"/>
</dbReference>
<accession>A0A4W5QHM7</accession>
<dbReference type="InterPro" id="IPR036392">
    <property type="entry name" value="PLAT/LH2_dom_sf"/>
</dbReference>
<evidence type="ECO:0000259" key="25">
    <source>
        <dbReference type="PROSITE" id="PS50095"/>
    </source>
</evidence>
<keyword evidence="27" id="KW-1185">Reference proteome</keyword>
<evidence type="ECO:0000256" key="19">
    <source>
        <dbReference type="ARBA" id="ARBA00023136"/>
    </source>
</evidence>
<keyword evidence="10" id="KW-0272">Extracellular matrix</keyword>
<keyword evidence="15" id="KW-0106">Calcium</keyword>
<dbReference type="Proteomes" id="UP000314982">
    <property type="component" value="Unassembled WGS sequence"/>
</dbReference>
<keyword evidence="16" id="KW-0442">Lipid degradation</keyword>
<name>A0A4W5QHM7_9TELE</name>
<comment type="subcellular location">
    <subcellularLocation>
        <location evidence="2">Cell membrane</location>
        <topology evidence="2">Peripheral membrane protein</topology>
        <orientation evidence="2">Extracellular side</orientation>
    </subcellularLocation>
    <subcellularLocation>
        <location evidence="3">Secreted</location>
        <location evidence="3">Extracellular space</location>
        <location evidence="3">Extracellular matrix</location>
    </subcellularLocation>
</comment>
<dbReference type="SUPFAM" id="SSF53474">
    <property type="entry name" value="alpha/beta-Hydrolases"/>
    <property type="match status" value="1"/>
</dbReference>
<evidence type="ECO:0000256" key="11">
    <source>
        <dbReference type="ARBA" id="ARBA00022674"/>
    </source>
</evidence>
<proteinExistence type="inferred from homology"/>
<evidence type="ECO:0000256" key="6">
    <source>
        <dbReference type="ARBA" id="ARBA00018617"/>
    </source>
</evidence>
<keyword evidence="20" id="KW-1015">Disulfide bond</keyword>
<dbReference type="PANTHER" id="PTHR11610">
    <property type="entry name" value="LIPASE"/>
    <property type="match status" value="1"/>
</dbReference>
<dbReference type="SMART" id="SM00308">
    <property type="entry name" value="LH2"/>
    <property type="match status" value="1"/>
</dbReference>
<dbReference type="Gene3D" id="2.60.60.20">
    <property type="entry name" value="PLAT/LH2 domain"/>
    <property type="match status" value="1"/>
</dbReference>
<dbReference type="PROSITE" id="PS50095">
    <property type="entry name" value="PLAT"/>
    <property type="match status" value="1"/>
</dbReference>
<keyword evidence="21" id="KW-0325">Glycoprotein</keyword>
<dbReference type="PRINTS" id="PR00821">
    <property type="entry name" value="TAGLIPASE"/>
</dbReference>
<dbReference type="Gene3D" id="3.40.50.1820">
    <property type="entry name" value="alpha/beta hydrolase"/>
    <property type="match status" value="2"/>
</dbReference>
<dbReference type="GO" id="GO:0004465">
    <property type="term" value="F:lipoprotein lipase activity"/>
    <property type="evidence" value="ECO:0007669"/>
    <property type="project" value="UniProtKB-EC"/>
</dbReference>
<dbReference type="InterPro" id="IPR016272">
    <property type="entry name" value="Lipase_LIPH"/>
</dbReference>
<evidence type="ECO:0000256" key="12">
    <source>
        <dbReference type="ARBA" id="ARBA00022723"/>
    </source>
</evidence>
<keyword evidence="8" id="KW-0162">Chylomicron</keyword>
<dbReference type="EC" id="3.1.1.34" evidence="5"/>
<dbReference type="GO" id="GO:0034372">
    <property type="term" value="P:very-low-density lipoprotein particle remodeling"/>
    <property type="evidence" value="ECO:0007669"/>
    <property type="project" value="TreeGrafter"/>
</dbReference>
<dbReference type="AlphaFoldDB" id="A0A4W5QHM7"/>
<dbReference type="PRINTS" id="PR00822">
    <property type="entry name" value="LIPOLIPASE"/>
</dbReference>
<keyword evidence="14" id="KW-0378">Hydrolase</keyword>
<evidence type="ECO:0000256" key="15">
    <source>
        <dbReference type="ARBA" id="ARBA00022837"/>
    </source>
</evidence>
<dbReference type="InterPro" id="IPR002330">
    <property type="entry name" value="Lipo_Lipase"/>
</dbReference>
<evidence type="ECO:0000313" key="26">
    <source>
        <dbReference type="Ensembl" id="ENSHHUP00000073475.1"/>
    </source>
</evidence>
<dbReference type="Pfam" id="PF00151">
    <property type="entry name" value="Lipase"/>
    <property type="match status" value="2"/>
</dbReference>
<dbReference type="Pfam" id="PF01477">
    <property type="entry name" value="PLAT"/>
    <property type="match status" value="1"/>
</dbReference>
<evidence type="ECO:0000256" key="13">
    <source>
        <dbReference type="ARBA" id="ARBA00022729"/>
    </source>
</evidence>
<keyword evidence="19" id="KW-0472">Membrane</keyword>
<dbReference type="GO" id="GO:0034361">
    <property type="term" value="C:very-low-density lipoprotein particle"/>
    <property type="evidence" value="ECO:0007669"/>
    <property type="project" value="UniProtKB-KW"/>
</dbReference>
<evidence type="ECO:0000256" key="17">
    <source>
        <dbReference type="ARBA" id="ARBA00023074"/>
    </source>
</evidence>
<dbReference type="Ensembl" id="ENSHHUT00000075892.1">
    <property type="protein sequence ID" value="ENSHHUP00000073475.1"/>
    <property type="gene ID" value="ENSHHUG00000042723.1"/>
</dbReference>
<protein>
    <recommendedName>
        <fullName evidence="6">Lipoprotein lipase</fullName>
        <ecNumber evidence="5">3.1.1.34</ecNumber>
    </recommendedName>
</protein>
<keyword evidence="12" id="KW-0479">Metal-binding</keyword>
<reference evidence="26" key="2">
    <citation type="submission" date="2025-08" db="UniProtKB">
        <authorList>
            <consortium name="Ensembl"/>
        </authorList>
    </citation>
    <scope>IDENTIFICATION</scope>
</reference>
<evidence type="ECO:0000256" key="21">
    <source>
        <dbReference type="ARBA" id="ARBA00023180"/>
    </source>
</evidence>
<evidence type="ECO:0000256" key="10">
    <source>
        <dbReference type="ARBA" id="ARBA00022530"/>
    </source>
</evidence>
<keyword evidence="13" id="KW-0732">Signal</keyword>
<dbReference type="GO" id="GO:0042627">
    <property type="term" value="C:chylomicron"/>
    <property type="evidence" value="ECO:0007669"/>
    <property type="project" value="UniProtKB-KW"/>
</dbReference>
<keyword evidence="18" id="KW-0443">Lipid metabolism</keyword>
<evidence type="ECO:0000313" key="27">
    <source>
        <dbReference type="Proteomes" id="UP000314982"/>
    </source>
</evidence>
<dbReference type="InterPro" id="IPR013818">
    <property type="entry name" value="Lipase"/>
</dbReference>
<evidence type="ECO:0000256" key="18">
    <source>
        <dbReference type="ARBA" id="ARBA00023098"/>
    </source>
</evidence>
<comment type="similarity">
    <text evidence="4 24">Belongs to the AB hydrolase superfamily. Lipase family.</text>
</comment>
<dbReference type="GO" id="GO:0034185">
    <property type="term" value="F:apolipoprotein binding"/>
    <property type="evidence" value="ECO:0007669"/>
    <property type="project" value="TreeGrafter"/>
</dbReference>
<evidence type="ECO:0000256" key="8">
    <source>
        <dbReference type="ARBA" id="ARBA00022513"/>
    </source>
</evidence>